<accession>A0A392UGN1</accession>
<dbReference type="EMBL" id="LXQA010805508">
    <property type="protein sequence ID" value="MCI71857.1"/>
    <property type="molecule type" value="Genomic_DNA"/>
</dbReference>
<comment type="caution">
    <text evidence="1">The sequence shown here is derived from an EMBL/GenBank/DDBJ whole genome shotgun (WGS) entry which is preliminary data.</text>
</comment>
<reference evidence="1 2" key="1">
    <citation type="journal article" date="2018" name="Front. Plant Sci.">
        <title>Red Clover (Trifolium pratense) and Zigzag Clover (T. medium) - A Picture of Genomic Similarities and Differences.</title>
        <authorList>
            <person name="Dluhosova J."/>
            <person name="Istvanek J."/>
            <person name="Nedelnik J."/>
            <person name="Repkova J."/>
        </authorList>
    </citation>
    <scope>NUCLEOTIDE SEQUENCE [LARGE SCALE GENOMIC DNA]</scope>
    <source>
        <strain evidence="2">cv. 10/8</strain>
        <tissue evidence="1">Leaf</tissue>
    </source>
</reference>
<proteinExistence type="predicted"/>
<name>A0A392UGN1_9FABA</name>
<evidence type="ECO:0000313" key="1">
    <source>
        <dbReference type="EMBL" id="MCI71857.1"/>
    </source>
</evidence>
<sequence>MLVNKRRTAILDIGHPFCITEVGTNVELAQLVIQISKCNINVDHKKIQFFVVVVDCS</sequence>
<dbReference type="Proteomes" id="UP000265520">
    <property type="component" value="Unassembled WGS sequence"/>
</dbReference>
<protein>
    <submittedName>
        <fullName evidence="1">Uncharacterized protein</fullName>
    </submittedName>
</protein>
<dbReference type="AlphaFoldDB" id="A0A392UGN1"/>
<evidence type="ECO:0000313" key="2">
    <source>
        <dbReference type="Proteomes" id="UP000265520"/>
    </source>
</evidence>
<keyword evidence="2" id="KW-1185">Reference proteome</keyword>
<organism evidence="1 2">
    <name type="scientific">Trifolium medium</name>
    <dbReference type="NCBI Taxonomy" id="97028"/>
    <lineage>
        <taxon>Eukaryota</taxon>
        <taxon>Viridiplantae</taxon>
        <taxon>Streptophyta</taxon>
        <taxon>Embryophyta</taxon>
        <taxon>Tracheophyta</taxon>
        <taxon>Spermatophyta</taxon>
        <taxon>Magnoliopsida</taxon>
        <taxon>eudicotyledons</taxon>
        <taxon>Gunneridae</taxon>
        <taxon>Pentapetalae</taxon>
        <taxon>rosids</taxon>
        <taxon>fabids</taxon>
        <taxon>Fabales</taxon>
        <taxon>Fabaceae</taxon>
        <taxon>Papilionoideae</taxon>
        <taxon>50 kb inversion clade</taxon>
        <taxon>NPAAA clade</taxon>
        <taxon>Hologalegina</taxon>
        <taxon>IRL clade</taxon>
        <taxon>Trifolieae</taxon>
        <taxon>Trifolium</taxon>
    </lineage>
</organism>